<dbReference type="AlphaFoldDB" id="A0AA35SQU6"/>
<feature type="non-terminal residue" evidence="1">
    <location>
        <position position="1"/>
    </location>
</feature>
<comment type="caution">
    <text evidence="1">The sequence shown here is derived from an EMBL/GenBank/DDBJ whole genome shotgun (WGS) entry which is preliminary data.</text>
</comment>
<dbReference type="EMBL" id="CASHTH010002678">
    <property type="protein sequence ID" value="CAI8033592.1"/>
    <property type="molecule type" value="Genomic_DNA"/>
</dbReference>
<name>A0AA35SQU6_GEOBA</name>
<sequence length="80" mass="9225">ICRRGFDTLLPGGNLTLPPIGLSLYSKLFPIHRHGDFRIRIEAGKSAWHPAHFELQAMGRERVRSGTIRDVLYFILPFFF</sequence>
<dbReference type="Proteomes" id="UP001174909">
    <property type="component" value="Unassembled WGS sequence"/>
</dbReference>
<evidence type="ECO:0000313" key="2">
    <source>
        <dbReference type="Proteomes" id="UP001174909"/>
    </source>
</evidence>
<protein>
    <submittedName>
        <fullName evidence="1">Uncharacterized protein</fullName>
    </submittedName>
</protein>
<accession>A0AA35SQU6</accession>
<gene>
    <name evidence="1" type="ORF">GBAR_LOCUS18951</name>
</gene>
<keyword evidence="2" id="KW-1185">Reference proteome</keyword>
<organism evidence="1 2">
    <name type="scientific">Geodia barretti</name>
    <name type="common">Barrett's horny sponge</name>
    <dbReference type="NCBI Taxonomy" id="519541"/>
    <lineage>
        <taxon>Eukaryota</taxon>
        <taxon>Metazoa</taxon>
        <taxon>Porifera</taxon>
        <taxon>Demospongiae</taxon>
        <taxon>Heteroscleromorpha</taxon>
        <taxon>Tetractinellida</taxon>
        <taxon>Astrophorina</taxon>
        <taxon>Geodiidae</taxon>
        <taxon>Geodia</taxon>
    </lineage>
</organism>
<proteinExistence type="predicted"/>
<reference evidence="1" key="1">
    <citation type="submission" date="2023-03" db="EMBL/GenBank/DDBJ databases">
        <authorList>
            <person name="Steffen K."/>
            <person name="Cardenas P."/>
        </authorList>
    </citation>
    <scope>NUCLEOTIDE SEQUENCE</scope>
</reference>
<evidence type="ECO:0000313" key="1">
    <source>
        <dbReference type="EMBL" id="CAI8033592.1"/>
    </source>
</evidence>